<feature type="compositionally biased region" description="Low complexity" evidence="1">
    <location>
        <begin position="296"/>
        <end position="307"/>
    </location>
</feature>
<proteinExistence type="predicted"/>
<evidence type="ECO:0000256" key="1">
    <source>
        <dbReference type="SAM" id="MobiDB-lite"/>
    </source>
</evidence>
<dbReference type="Gene3D" id="1.20.58.2130">
    <property type="match status" value="1"/>
</dbReference>
<protein>
    <submittedName>
        <fullName evidence="2">Uncharacterized protein</fullName>
    </submittedName>
</protein>
<evidence type="ECO:0000313" key="2">
    <source>
        <dbReference type="EMBL" id="KAB5593517.1"/>
    </source>
</evidence>
<keyword evidence="3" id="KW-1185">Reference proteome</keyword>
<name>A0A5N5QQL6_9AGAM</name>
<gene>
    <name evidence="2" type="ORF">CTheo_3065</name>
</gene>
<feature type="region of interest" description="Disordered" evidence="1">
    <location>
        <begin position="181"/>
        <end position="201"/>
    </location>
</feature>
<dbReference type="EMBL" id="SSOP01000036">
    <property type="protein sequence ID" value="KAB5593517.1"/>
    <property type="molecule type" value="Genomic_DNA"/>
</dbReference>
<feature type="compositionally biased region" description="Low complexity" evidence="1">
    <location>
        <begin position="363"/>
        <end position="379"/>
    </location>
</feature>
<dbReference type="Proteomes" id="UP000383932">
    <property type="component" value="Unassembled WGS sequence"/>
</dbReference>
<dbReference type="AlphaFoldDB" id="A0A5N5QQL6"/>
<comment type="caution">
    <text evidence="2">The sequence shown here is derived from an EMBL/GenBank/DDBJ whole genome shotgun (WGS) entry which is preliminary data.</text>
</comment>
<evidence type="ECO:0000313" key="3">
    <source>
        <dbReference type="Proteomes" id="UP000383932"/>
    </source>
</evidence>
<sequence length="492" mass="54561">MASAAHIAPLNITFDDPSPVAWPATYTLTSIGDYPFGPPQDESIEAHVERRYLECLWMPEILEPLSSFVPALRRITPPSDWTPAAGPHPLHAVIDEHLLDLVEIHKKYRKTIPTLLEKESDAQDAEEACIWYAWTHAQPDDQIAGESFSEEKWSKEWLHEAEKREYLVQILLRMLKLTLPPPPAPKRKRRKDKNEDPSPYAETIASLESLVDRIGIIRQTAPAALKKEQDKALGKGSDDRDWAAVFCQDVLKPLFEESLPEQYENLMYHCMPPPSRDPSPARSESPMIDVPQSQPLARSLSRASSRAGSTIARSLSRSMSRDLGPLVPGLSRSSQSRSRSGSVEDDDQDDLLGPDGRDRSRSRSVSFAARSAGGIRAPVRGGGVRPRGGKAKVKAAPTRVSAPEPVRSQPTGPTLLVAETPQKPTRTVTSSMANRQVSTNGNSFMQRLQESQAHSRKVSMDKSGLEEFMVASPERLGEDFNFGDMVLETPRK</sequence>
<organism evidence="2 3">
    <name type="scientific">Ceratobasidium theobromae</name>
    <dbReference type="NCBI Taxonomy" id="1582974"/>
    <lineage>
        <taxon>Eukaryota</taxon>
        <taxon>Fungi</taxon>
        <taxon>Dikarya</taxon>
        <taxon>Basidiomycota</taxon>
        <taxon>Agaricomycotina</taxon>
        <taxon>Agaricomycetes</taxon>
        <taxon>Cantharellales</taxon>
        <taxon>Ceratobasidiaceae</taxon>
        <taxon>Ceratobasidium</taxon>
    </lineage>
</organism>
<accession>A0A5N5QQL6</accession>
<feature type="region of interest" description="Disordered" evidence="1">
    <location>
        <begin position="269"/>
        <end position="440"/>
    </location>
</feature>
<dbReference type="OrthoDB" id="3003917at2759"/>
<feature type="compositionally biased region" description="Low complexity" evidence="1">
    <location>
        <begin position="331"/>
        <end position="341"/>
    </location>
</feature>
<feature type="compositionally biased region" description="Acidic residues" evidence="1">
    <location>
        <begin position="343"/>
        <end position="352"/>
    </location>
</feature>
<feature type="compositionally biased region" description="Polar residues" evidence="1">
    <location>
        <begin position="422"/>
        <end position="440"/>
    </location>
</feature>
<reference evidence="2 3" key="1">
    <citation type="journal article" date="2019" name="Fungal Biol. Biotechnol.">
        <title>Draft genome sequence of fastidious pathogen Ceratobasidium theobromae, which causes vascular-streak dieback in Theobroma cacao.</title>
        <authorList>
            <person name="Ali S.S."/>
            <person name="Asman A."/>
            <person name="Shao J."/>
            <person name="Firmansyah A.P."/>
            <person name="Susilo A.W."/>
            <person name="Rosmana A."/>
            <person name="McMahon P."/>
            <person name="Junaid M."/>
            <person name="Guest D."/>
            <person name="Kheng T.Y."/>
            <person name="Meinhardt L.W."/>
            <person name="Bailey B.A."/>
        </authorList>
    </citation>
    <scope>NUCLEOTIDE SEQUENCE [LARGE SCALE GENOMIC DNA]</scope>
    <source>
        <strain evidence="2 3">CT2</strain>
    </source>
</reference>